<dbReference type="PANTHER" id="PTHR31284">
    <property type="entry name" value="ACID PHOSPHATASE-LIKE PROTEIN"/>
    <property type="match status" value="1"/>
</dbReference>
<evidence type="ECO:0008006" key="4">
    <source>
        <dbReference type="Google" id="ProtNLM"/>
    </source>
</evidence>
<organism evidence="2 3">
    <name type="scientific">Riccia fluitans</name>
    <dbReference type="NCBI Taxonomy" id="41844"/>
    <lineage>
        <taxon>Eukaryota</taxon>
        <taxon>Viridiplantae</taxon>
        <taxon>Streptophyta</taxon>
        <taxon>Embryophyta</taxon>
        <taxon>Marchantiophyta</taxon>
        <taxon>Marchantiopsida</taxon>
        <taxon>Marchantiidae</taxon>
        <taxon>Marchantiales</taxon>
        <taxon>Ricciaceae</taxon>
        <taxon>Riccia</taxon>
    </lineage>
</organism>
<protein>
    <recommendedName>
        <fullName evidence="4">Acid phosphatase</fullName>
    </recommendedName>
</protein>
<dbReference type="SUPFAM" id="SSF56784">
    <property type="entry name" value="HAD-like"/>
    <property type="match status" value="1"/>
</dbReference>
<reference evidence="2 3" key="1">
    <citation type="submission" date="2024-09" db="EMBL/GenBank/DDBJ databases">
        <title>Chromosome-scale assembly of Riccia fluitans.</title>
        <authorList>
            <person name="Paukszto L."/>
            <person name="Sawicki J."/>
            <person name="Karawczyk K."/>
            <person name="Piernik-Szablinska J."/>
            <person name="Szczecinska M."/>
            <person name="Mazdziarz M."/>
        </authorList>
    </citation>
    <scope>NUCLEOTIDE SEQUENCE [LARGE SCALE GENOMIC DNA]</scope>
    <source>
        <strain evidence="2">Rf_01</strain>
        <tissue evidence="2">Aerial parts of the thallus</tissue>
    </source>
</reference>
<proteinExistence type="predicted"/>
<dbReference type="Pfam" id="PF03767">
    <property type="entry name" value="Acid_phosphat_B"/>
    <property type="match status" value="1"/>
</dbReference>
<evidence type="ECO:0000313" key="3">
    <source>
        <dbReference type="Proteomes" id="UP001605036"/>
    </source>
</evidence>
<dbReference type="InterPro" id="IPR036412">
    <property type="entry name" value="HAD-like_sf"/>
</dbReference>
<keyword evidence="1" id="KW-0732">Signal</keyword>
<dbReference type="InterPro" id="IPR023214">
    <property type="entry name" value="HAD_sf"/>
</dbReference>
<dbReference type="PANTHER" id="PTHR31284:SF10">
    <property type="entry name" value="ACID PHOSPHATASE-LIKE PROTEIN"/>
    <property type="match status" value="1"/>
</dbReference>
<dbReference type="AlphaFoldDB" id="A0ABD1YIC7"/>
<evidence type="ECO:0000313" key="2">
    <source>
        <dbReference type="EMBL" id="KAL2630425.1"/>
    </source>
</evidence>
<evidence type="ECO:0000256" key="1">
    <source>
        <dbReference type="ARBA" id="ARBA00022729"/>
    </source>
</evidence>
<sequence length="310" mass="35462">MERVGRFSVNSTRGRSVDRTWKLLCLLFSVSCLAAVVAASENDVLLRVNEKQSDMEKECAVFLLKVRLGDTESEVPHQCQDMVRTYLEEEGVKLSVKKECASFVTNGELNNIQGWMPPPECEAYIASYMEKGQYEADVYVAFSAARSYLQSIVPTEGVDAVVFDIDDTVLSCLPYYQLHHYGVDKFQKALFNAYVSESKQPVIKPALSLYEELQRNKWSIFFLTGRDEESRSYTAKNLQNAGYGNYTELILRQPDEEHLSASVYKSNRRAELEKKGYRVRASLGDQWSDLDGISSWARKFKVPNPMYYIY</sequence>
<dbReference type="InterPro" id="IPR005519">
    <property type="entry name" value="Acid_phosphat_B-like"/>
</dbReference>
<gene>
    <name evidence="2" type="ORF">R1flu_015111</name>
</gene>
<accession>A0ABD1YIC7</accession>
<name>A0ABD1YIC7_9MARC</name>
<dbReference type="EMBL" id="JBHFFA010000004">
    <property type="protein sequence ID" value="KAL2630425.1"/>
    <property type="molecule type" value="Genomic_DNA"/>
</dbReference>
<dbReference type="Gene3D" id="3.40.50.1000">
    <property type="entry name" value="HAD superfamily/HAD-like"/>
    <property type="match status" value="1"/>
</dbReference>
<comment type="caution">
    <text evidence="2">The sequence shown here is derived from an EMBL/GenBank/DDBJ whole genome shotgun (WGS) entry which is preliminary data.</text>
</comment>
<dbReference type="Proteomes" id="UP001605036">
    <property type="component" value="Unassembled WGS sequence"/>
</dbReference>
<keyword evidence="3" id="KW-1185">Reference proteome</keyword>